<feature type="compositionally biased region" description="Pro residues" evidence="1">
    <location>
        <begin position="670"/>
        <end position="684"/>
    </location>
</feature>
<evidence type="ECO:0000313" key="3">
    <source>
        <dbReference type="EMBL" id="GFR24254.1"/>
    </source>
</evidence>
<gene>
    <name evidence="3" type="primary">ORF1</name>
    <name evidence="3" type="ORF">TNCT_253851</name>
</gene>
<dbReference type="PANTHER" id="PTHR33273">
    <property type="entry name" value="DOMAIN-CONTAINING PROTEIN, PUTATIVE-RELATED"/>
    <property type="match status" value="1"/>
</dbReference>
<dbReference type="OrthoDB" id="8123891at2759"/>
<dbReference type="EMBL" id="BMAO01038349">
    <property type="protein sequence ID" value="GFR24254.1"/>
    <property type="molecule type" value="Genomic_DNA"/>
</dbReference>
<sequence length="737" mass="82403">MYREFSDRFVKLVQLNEILAASVTKPNHVPTATSASKPKHVPTAAAARKPKQRRKLKRATVSPTSGGRGKESRSEQSLPPPISTLSDSENSLMEESDFSDDSSEKHVTQKDVTPAAISGLPGSAEIGDAPSKLDEVFSTSSKATSVEKEEVRFSILRKIRLSPDVSVTSPALSSLSAGVLTPPPTVSGILSPLAERMDEQQEDNGAYAELRANFHRGFNINTLADSLNECRFSDETALYLAKLEEVNAKLREFPYEKEDEQRFALQHISDLIDEARHKYTQLRKQEIADLTNTLEQQIDSWGLPRKPLENPFQIVLHKKKTRKELLDKEDPPQMYAKRQKKDDDITHCNNKFGALTVDDQQANMDVSGPSQQQTRPGPVGVETDSKRYAPPITIDNVKNQAALLKHLQDITKVQLQAQLIGTRMKIFPQTPYAYHIIRRYINDNNLEGHTFSLPEDKKLRAVIRGLPTDTDPSEIIAELKAHNICVEECHNMTNRKSGAPMPLFIIICTKSINNRGLFKIKELNNMKIVVEVLRKKYGPPQCFRCQGFFHSSKYCTRAPRCVKCAGDHLTKACTKDIKDPAKCCLCEGDHPASYLQCPKNPNNMPKKEKKTNNIKQVDGTVFASPPPPASNAWDSRTTTPANNNQKPTLIPRQIALAQAKAHNQAVQPVPISPPSQSPQLPTSPIPDIPNIFDQLRDPEVIDLFNSLQTFIHIAKTHKTRSARLSALYHYIYNDSVQ</sequence>
<feature type="compositionally biased region" description="Acidic residues" evidence="1">
    <location>
        <begin position="92"/>
        <end position="101"/>
    </location>
</feature>
<accession>A0A8X6HIJ2</accession>
<dbReference type="AlphaFoldDB" id="A0A8X6HIJ2"/>
<evidence type="ECO:0000313" key="4">
    <source>
        <dbReference type="Proteomes" id="UP000887116"/>
    </source>
</evidence>
<protein>
    <submittedName>
        <fullName evidence="3">Nucleic-acid-binding protein from transposon X-element</fullName>
    </submittedName>
</protein>
<feature type="region of interest" description="Disordered" evidence="1">
    <location>
        <begin position="659"/>
        <end position="684"/>
    </location>
</feature>
<dbReference type="SMART" id="SM00596">
    <property type="entry name" value="PRE_C2HC"/>
    <property type="match status" value="1"/>
</dbReference>
<feature type="compositionally biased region" description="Polar residues" evidence="1">
    <location>
        <begin position="632"/>
        <end position="646"/>
    </location>
</feature>
<comment type="caution">
    <text evidence="3">The sequence shown here is derived from an EMBL/GenBank/DDBJ whole genome shotgun (WGS) entry which is preliminary data.</text>
</comment>
<dbReference type="Proteomes" id="UP000887116">
    <property type="component" value="Unassembled WGS sequence"/>
</dbReference>
<dbReference type="Pfam" id="PF07530">
    <property type="entry name" value="PRE_C2HC"/>
    <property type="match status" value="1"/>
</dbReference>
<keyword evidence="4" id="KW-1185">Reference proteome</keyword>
<reference evidence="3" key="1">
    <citation type="submission" date="2020-07" db="EMBL/GenBank/DDBJ databases">
        <title>Multicomponent nature underlies the extraordinary mechanical properties of spider dragline silk.</title>
        <authorList>
            <person name="Kono N."/>
            <person name="Nakamura H."/>
            <person name="Mori M."/>
            <person name="Yoshida Y."/>
            <person name="Ohtoshi R."/>
            <person name="Malay A.D."/>
            <person name="Moran D.A.P."/>
            <person name="Tomita M."/>
            <person name="Numata K."/>
            <person name="Arakawa K."/>
        </authorList>
    </citation>
    <scope>NUCLEOTIDE SEQUENCE</scope>
</reference>
<feature type="region of interest" description="Disordered" evidence="1">
    <location>
        <begin position="618"/>
        <end position="646"/>
    </location>
</feature>
<evidence type="ECO:0000256" key="1">
    <source>
        <dbReference type="SAM" id="MobiDB-lite"/>
    </source>
</evidence>
<dbReference type="InterPro" id="IPR006579">
    <property type="entry name" value="Pre_C2HC_dom"/>
</dbReference>
<proteinExistence type="predicted"/>
<organism evidence="3 4">
    <name type="scientific">Trichonephila clavata</name>
    <name type="common">Joro spider</name>
    <name type="synonym">Nephila clavata</name>
    <dbReference type="NCBI Taxonomy" id="2740835"/>
    <lineage>
        <taxon>Eukaryota</taxon>
        <taxon>Metazoa</taxon>
        <taxon>Ecdysozoa</taxon>
        <taxon>Arthropoda</taxon>
        <taxon>Chelicerata</taxon>
        <taxon>Arachnida</taxon>
        <taxon>Araneae</taxon>
        <taxon>Araneomorphae</taxon>
        <taxon>Entelegynae</taxon>
        <taxon>Araneoidea</taxon>
        <taxon>Nephilidae</taxon>
        <taxon>Trichonephila</taxon>
    </lineage>
</organism>
<dbReference type="PANTHER" id="PTHR33273:SF2">
    <property type="entry name" value="ENDONUCLEASE_EXONUCLEASE_PHOSPHATASE DOMAIN-CONTAINING PROTEIN"/>
    <property type="match status" value="1"/>
</dbReference>
<evidence type="ECO:0000259" key="2">
    <source>
        <dbReference type="SMART" id="SM00596"/>
    </source>
</evidence>
<name>A0A8X6HIJ2_TRICU</name>
<feature type="region of interest" description="Disordered" evidence="1">
    <location>
        <begin position="28"/>
        <end position="130"/>
    </location>
</feature>
<feature type="compositionally biased region" description="Basic residues" evidence="1">
    <location>
        <begin position="48"/>
        <end position="58"/>
    </location>
</feature>
<feature type="domain" description="Pre-C2HC" evidence="2">
    <location>
        <begin position="472"/>
        <end position="540"/>
    </location>
</feature>